<dbReference type="PANTHER" id="PTHR37610:SF97">
    <property type="entry name" value="RETROTRANSPOSON GAG DOMAIN-CONTAINING PROTEIN"/>
    <property type="match status" value="1"/>
</dbReference>
<dbReference type="Pfam" id="PF14244">
    <property type="entry name" value="Retrotran_gag_3"/>
    <property type="match status" value="1"/>
</dbReference>
<dbReference type="InterPro" id="IPR029472">
    <property type="entry name" value="Copia-like_N"/>
</dbReference>
<dbReference type="Proteomes" id="UP001497516">
    <property type="component" value="Chromosome 9"/>
</dbReference>
<evidence type="ECO:0000313" key="3">
    <source>
        <dbReference type="Proteomes" id="UP001497516"/>
    </source>
</evidence>
<dbReference type="EMBL" id="OZ034822">
    <property type="protein sequence ID" value="CAL1410805.1"/>
    <property type="molecule type" value="Genomic_DNA"/>
</dbReference>
<dbReference type="AlphaFoldDB" id="A0AAV2GJ82"/>
<organism evidence="2 3">
    <name type="scientific">Linum trigynum</name>
    <dbReference type="NCBI Taxonomy" id="586398"/>
    <lineage>
        <taxon>Eukaryota</taxon>
        <taxon>Viridiplantae</taxon>
        <taxon>Streptophyta</taxon>
        <taxon>Embryophyta</taxon>
        <taxon>Tracheophyta</taxon>
        <taxon>Spermatophyta</taxon>
        <taxon>Magnoliopsida</taxon>
        <taxon>eudicotyledons</taxon>
        <taxon>Gunneridae</taxon>
        <taxon>Pentapetalae</taxon>
        <taxon>rosids</taxon>
        <taxon>fabids</taxon>
        <taxon>Malpighiales</taxon>
        <taxon>Linaceae</taxon>
        <taxon>Linum</taxon>
    </lineage>
</organism>
<feature type="domain" description="Retrotransposon Copia-like N-terminal" evidence="1">
    <location>
        <begin position="38"/>
        <end position="77"/>
    </location>
</feature>
<proteinExistence type="predicted"/>
<keyword evidence="3" id="KW-1185">Reference proteome</keyword>
<dbReference type="PANTHER" id="PTHR37610">
    <property type="entry name" value="CCHC-TYPE DOMAIN-CONTAINING PROTEIN"/>
    <property type="match status" value="1"/>
</dbReference>
<reference evidence="2 3" key="1">
    <citation type="submission" date="2024-04" db="EMBL/GenBank/DDBJ databases">
        <authorList>
            <person name="Fracassetti M."/>
        </authorList>
    </citation>
    <scope>NUCLEOTIDE SEQUENCE [LARGE SCALE GENOMIC DNA]</scope>
</reference>
<sequence>MATIPSSNSSSTTSTSGALSAMSTVTNPYYINPNESLVFPIKLTGTTNYNLWSIIVRVALKSKNKLGFINGSISAPNPSAEGYEVWEQSNTAVYFMILGPLDPSLVDSVSSRDNPRLLWEDLRQHFGQTDNV</sequence>
<accession>A0AAV2GJ82</accession>
<protein>
    <recommendedName>
        <fullName evidence="1">Retrotransposon Copia-like N-terminal domain-containing protein</fullName>
    </recommendedName>
</protein>
<evidence type="ECO:0000259" key="1">
    <source>
        <dbReference type="Pfam" id="PF14244"/>
    </source>
</evidence>
<gene>
    <name evidence="2" type="ORF">LTRI10_LOCUS50200</name>
</gene>
<name>A0AAV2GJ82_9ROSI</name>
<evidence type="ECO:0000313" key="2">
    <source>
        <dbReference type="EMBL" id="CAL1410805.1"/>
    </source>
</evidence>